<dbReference type="AlphaFoldDB" id="A0A9P6F8E1"/>
<keyword evidence="2" id="KW-1185">Reference proteome</keyword>
<organism evidence="1 2">
    <name type="scientific">Mortierella hygrophila</name>
    <dbReference type="NCBI Taxonomy" id="979708"/>
    <lineage>
        <taxon>Eukaryota</taxon>
        <taxon>Fungi</taxon>
        <taxon>Fungi incertae sedis</taxon>
        <taxon>Mucoromycota</taxon>
        <taxon>Mortierellomycotina</taxon>
        <taxon>Mortierellomycetes</taxon>
        <taxon>Mortierellales</taxon>
        <taxon>Mortierellaceae</taxon>
        <taxon>Mortierella</taxon>
    </lineage>
</organism>
<dbReference type="Proteomes" id="UP000723463">
    <property type="component" value="Unassembled WGS sequence"/>
</dbReference>
<sequence>MGGNICSDIERMLYKVAKDPTKYADAVELKHVLKQIVVYRASLELPWSMRGEEPILVESALGRLCITGGKAAAGKTISTVIDEPFVFQAACDFIRKEDDEFYKHLTEQYEDLEDPRSDWEIFEHHAPYDLIYAYHKKQFKQELFSIPSAAQHRPMKRLKTLIPQFEPVSFPRRFFEHPATISGWHDYKLGYVNMETFTMGDFFEAHYKHGSRRGDSIVSPFYYPESSLSGPDIVVVLRIDGQLYPVFVHNKPLHDIFPGDVEKARPAAYETRLRAYLPNLATYCLDRKYLSLTYDHPAIVKTPREGWNSGDVWDLDSKIETDLNQVFKDGDMPSIDAAYGD</sequence>
<proteinExistence type="predicted"/>
<evidence type="ECO:0000313" key="2">
    <source>
        <dbReference type="Proteomes" id="UP000723463"/>
    </source>
</evidence>
<comment type="caution">
    <text evidence="1">The sequence shown here is derived from an EMBL/GenBank/DDBJ whole genome shotgun (WGS) entry which is preliminary data.</text>
</comment>
<gene>
    <name evidence="1" type="ORF">EC957_012183</name>
</gene>
<reference evidence="1" key="1">
    <citation type="journal article" date="2020" name="Fungal Divers.">
        <title>Resolving the Mortierellaceae phylogeny through synthesis of multi-gene phylogenetics and phylogenomics.</title>
        <authorList>
            <person name="Vandepol N."/>
            <person name="Liber J."/>
            <person name="Desiro A."/>
            <person name="Na H."/>
            <person name="Kennedy M."/>
            <person name="Barry K."/>
            <person name="Grigoriev I.V."/>
            <person name="Miller A.N."/>
            <person name="O'Donnell K."/>
            <person name="Stajich J.E."/>
            <person name="Bonito G."/>
        </authorList>
    </citation>
    <scope>NUCLEOTIDE SEQUENCE</scope>
    <source>
        <strain evidence="1">NRRL 2591</strain>
    </source>
</reference>
<protein>
    <submittedName>
        <fullName evidence="1">Uncharacterized protein</fullName>
    </submittedName>
</protein>
<accession>A0A9P6F8E1</accession>
<evidence type="ECO:0000313" key="1">
    <source>
        <dbReference type="EMBL" id="KAF9544382.1"/>
    </source>
</evidence>
<name>A0A9P6F8E1_9FUNG</name>
<dbReference type="EMBL" id="JAAAXW010000092">
    <property type="protein sequence ID" value="KAF9544382.1"/>
    <property type="molecule type" value="Genomic_DNA"/>
</dbReference>